<dbReference type="GO" id="GO:0009383">
    <property type="term" value="F:rRNA (cytosine-C5-)-methyltransferase activity"/>
    <property type="evidence" value="ECO:0007669"/>
    <property type="project" value="EnsemblFungi"/>
</dbReference>
<dbReference type="HOGENOM" id="CLU_005316_3_2_1"/>
<dbReference type="GO" id="GO:0070475">
    <property type="term" value="P:rRNA base methylation"/>
    <property type="evidence" value="ECO:0007669"/>
    <property type="project" value="EnsemblFungi"/>
</dbReference>
<feature type="compositionally biased region" description="Acidic residues" evidence="11">
    <location>
        <begin position="122"/>
        <end position="139"/>
    </location>
</feature>
<dbReference type="PROSITE" id="PS51686">
    <property type="entry name" value="SAM_MT_RSMB_NOP"/>
    <property type="match status" value="1"/>
</dbReference>
<dbReference type="GO" id="GO:0030687">
    <property type="term" value="C:preribosome, large subunit precursor"/>
    <property type="evidence" value="ECO:0007669"/>
    <property type="project" value="EnsemblFungi"/>
</dbReference>
<dbReference type="EMBL" id="KB707563">
    <property type="protein sequence ID" value="EMR61736.1"/>
    <property type="molecule type" value="Genomic_DNA"/>
</dbReference>
<comment type="similarity">
    <text evidence="2 10">Belongs to the class I-like SAM-binding methyltransferase superfamily. RsmB/NOP family.</text>
</comment>
<keyword evidence="7 10" id="KW-0694">RNA-binding</keyword>
<dbReference type="PROSITE" id="PS01153">
    <property type="entry name" value="NOL1_NOP2_SUN"/>
    <property type="match status" value="1"/>
</dbReference>
<keyword evidence="14" id="KW-1185">Reference proteome</keyword>
<dbReference type="NCBIfam" id="TIGR00446">
    <property type="entry name" value="nop2p"/>
    <property type="match status" value="1"/>
</dbReference>
<dbReference type="CDD" id="cd02440">
    <property type="entry name" value="AdoMet_MTases"/>
    <property type="match status" value="1"/>
</dbReference>
<evidence type="ECO:0000256" key="3">
    <source>
        <dbReference type="ARBA" id="ARBA00022517"/>
    </source>
</evidence>
<feature type="binding site" evidence="10">
    <location>
        <position position="471"/>
    </location>
    <ligand>
        <name>S-adenosyl-L-methionine</name>
        <dbReference type="ChEBI" id="CHEBI:59789"/>
    </ligand>
</feature>
<keyword evidence="5 10" id="KW-0808">Transferase</keyword>
<evidence type="ECO:0000313" key="13">
    <source>
        <dbReference type="EMBL" id="EMR61736.1"/>
    </source>
</evidence>
<proteinExistence type="inferred from homology"/>
<dbReference type="OMA" id="MEFPRVI"/>
<gene>
    <name evidence="13" type="ORF">UCREL1_11335</name>
</gene>
<dbReference type="Gene3D" id="3.40.50.150">
    <property type="entry name" value="Vaccinia Virus protein VP39"/>
    <property type="match status" value="1"/>
</dbReference>
<dbReference type="Pfam" id="PF01189">
    <property type="entry name" value="Methyltr_RsmB-F"/>
    <property type="match status" value="1"/>
</dbReference>
<evidence type="ECO:0000256" key="5">
    <source>
        <dbReference type="ARBA" id="ARBA00022679"/>
    </source>
</evidence>
<evidence type="ECO:0000256" key="4">
    <source>
        <dbReference type="ARBA" id="ARBA00022603"/>
    </source>
</evidence>
<dbReference type="eggNOG" id="KOG1122">
    <property type="taxonomic scope" value="Eukaryota"/>
</dbReference>
<dbReference type="FunFam" id="3.30.70.1170:FF:000001">
    <property type="entry name" value="Ribosomal RNA methyltransferase Nop2"/>
    <property type="match status" value="1"/>
</dbReference>
<comment type="subcellular location">
    <subcellularLocation>
        <location evidence="1">Nucleus</location>
        <location evidence="1">Nucleolus</location>
    </subcellularLocation>
</comment>
<dbReference type="InterPro" id="IPR054728">
    <property type="entry name" value="RsmB-like_ferredoxin"/>
</dbReference>
<dbReference type="SUPFAM" id="SSF53335">
    <property type="entry name" value="S-adenosyl-L-methionine-dependent methyltransferases"/>
    <property type="match status" value="1"/>
</dbReference>
<dbReference type="InterPro" id="IPR023267">
    <property type="entry name" value="RCMT"/>
</dbReference>
<dbReference type="InterPro" id="IPR023273">
    <property type="entry name" value="RCMT_NOP2"/>
</dbReference>
<evidence type="ECO:0000256" key="8">
    <source>
        <dbReference type="ARBA" id="ARBA00023242"/>
    </source>
</evidence>
<feature type="binding site" evidence="10">
    <location>
        <begin position="403"/>
        <end position="409"/>
    </location>
    <ligand>
        <name>S-adenosyl-L-methionine</name>
        <dbReference type="ChEBI" id="CHEBI:59789"/>
    </ligand>
</feature>
<dbReference type="Gene3D" id="3.30.70.1170">
    <property type="entry name" value="Sun protein, domain 3"/>
    <property type="match status" value="1"/>
</dbReference>
<dbReference type="GO" id="GO:0005730">
    <property type="term" value="C:nucleolus"/>
    <property type="evidence" value="ECO:0007669"/>
    <property type="project" value="UniProtKB-SubCell"/>
</dbReference>
<dbReference type="KEGG" id="ela:UCREL1_11335"/>
<dbReference type="InterPro" id="IPR018314">
    <property type="entry name" value="RsmB/NOL1/NOP2-like_CS"/>
</dbReference>
<evidence type="ECO:0000256" key="11">
    <source>
        <dbReference type="SAM" id="MobiDB-lite"/>
    </source>
</evidence>
<keyword evidence="6 10" id="KW-0949">S-adenosyl-L-methionine</keyword>
<feature type="compositionally biased region" description="Basic residues" evidence="11">
    <location>
        <begin position="724"/>
        <end position="736"/>
    </location>
</feature>
<dbReference type="OrthoDB" id="427002at2759"/>
<feature type="compositionally biased region" description="Acidic residues" evidence="11">
    <location>
        <begin position="636"/>
        <end position="651"/>
    </location>
</feature>
<evidence type="ECO:0000256" key="6">
    <source>
        <dbReference type="ARBA" id="ARBA00022691"/>
    </source>
</evidence>
<dbReference type="GO" id="GO:0003723">
    <property type="term" value="F:RNA binding"/>
    <property type="evidence" value="ECO:0007669"/>
    <property type="project" value="UniProtKB-UniRule"/>
</dbReference>
<feature type="binding site" evidence="10">
    <location>
        <position position="427"/>
    </location>
    <ligand>
        <name>S-adenosyl-L-methionine</name>
        <dbReference type="ChEBI" id="CHEBI:59789"/>
    </ligand>
</feature>
<feature type="active site" description="Nucleophile" evidence="10">
    <location>
        <position position="528"/>
    </location>
</feature>
<dbReference type="InterPro" id="IPR001678">
    <property type="entry name" value="MeTrfase_RsmB-F_NOP2_dom"/>
</dbReference>
<keyword evidence="4 10" id="KW-0489">Methyltransferase</keyword>
<feature type="compositionally biased region" description="Basic and acidic residues" evidence="11">
    <location>
        <begin position="664"/>
        <end position="695"/>
    </location>
</feature>
<evidence type="ECO:0000256" key="9">
    <source>
        <dbReference type="ARBA" id="ARBA00082314"/>
    </source>
</evidence>
<evidence type="ECO:0000256" key="1">
    <source>
        <dbReference type="ARBA" id="ARBA00004604"/>
    </source>
</evidence>
<feature type="compositionally biased region" description="Acidic residues" evidence="11">
    <location>
        <begin position="147"/>
        <end position="160"/>
    </location>
</feature>
<dbReference type="GO" id="GO:0000463">
    <property type="term" value="P:maturation of LSU-rRNA from tricistronic rRNA transcript (SSU-rRNA, 5.8S rRNA, LSU-rRNA)"/>
    <property type="evidence" value="ECO:0007669"/>
    <property type="project" value="EnsemblFungi"/>
</dbReference>
<reference evidence="14" key="1">
    <citation type="journal article" date="2013" name="Genome Announc.">
        <title>Draft genome sequence of the grapevine dieback fungus Eutypa lata UCR-EL1.</title>
        <authorList>
            <person name="Blanco-Ulate B."/>
            <person name="Rolshausen P.E."/>
            <person name="Cantu D."/>
        </authorList>
    </citation>
    <scope>NUCLEOTIDE SEQUENCE [LARGE SCALE GENOMIC DNA]</scope>
    <source>
        <strain evidence="14">UCR-EL1</strain>
    </source>
</reference>
<evidence type="ECO:0000313" key="14">
    <source>
        <dbReference type="Proteomes" id="UP000012174"/>
    </source>
</evidence>
<evidence type="ECO:0000256" key="10">
    <source>
        <dbReference type="PROSITE-ProRule" id="PRU01023"/>
    </source>
</evidence>
<dbReference type="InterPro" id="IPR011023">
    <property type="entry name" value="Nop2p"/>
</dbReference>
<dbReference type="PRINTS" id="PR02008">
    <property type="entry name" value="RCMTFAMILY"/>
</dbReference>
<dbReference type="PANTHER" id="PTHR22807:SF30">
    <property type="entry name" value="28S RRNA (CYTOSINE(4447)-C(5))-METHYLTRANSFERASE-RELATED"/>
    <property type="match status" value="1"/>
</dbReference>
<dbReference type="PANTHER" id="PTHR22807">
    <property type="entry name" value="NOP2 YEAST -RELATED NOL1/NOP2/FMU SUN DOMAIN-CONTAINING"/>
    <property type="match status" value="1"/>
</dbReference>
<keyword evidence="3" id="KW-0690">Ribosome biogenesis</keyword>
<dbReference type="Proteomes" id="UP000012174">
    <property type="component" value="Unassembled WGS sequence"/>
</dbReference>
<evidence type="ECO:0000256" key="2">
    <source>
        <dbReference type="ARBA" id="ARBA00007494"/>
    </source>
</evidence>
<accession>M7SVY0</accession>
<feature type="region of interest" description="Disordered" evidence="11">
    <location>
        <begin position="1"/>
        <end position="179"/>
    </location>
</feature>
<dbReference type="GO" id="GO:1902626">
    <property type="term" value="P:assembly of large subunit precursor of preribosome"/>
    <property type="evidence" value="ECO:0007669"/>
    <property type="project" value="EnsemblFungi"/>
</dbReference>
<keyword evidence="8" id="KW-0539">Nucleus</keyword>
<evidence type="ECO:0000259" key="12">
    <source>
        <dbReference type="PROSITE" id="PS51686"/>
    </source>
</evidence>
<dbReference type="Pfam" id="PF22458">
    <property type="entry name" value="RsmF-B_ferredox"/>
    <property type="match status" value="1"/>
</dbReference>
<feature type="compositionally biased region" description="Low complexity" evidence="11">
    <location>
        <begin position="82"/>
        <end position="94"/>
    </location>
</feature>
<name>M7SVY0_EUTLA</name>
<dbReference type="InterPro" id="IPR049560">
    <property type="entry name" value="MeTrfase_RsmB-F_NOP2_cat"/>
</dbReference>
<sequence>MGVGRRMKKQGPPEPLSEAHFAKLKRKAGLPVDVPTEDAPNNKRRRRSSQAATAASTTTSLPARTSNGTPAKPKANGKLNGAKKPATAIATPKFAKSRKREAEPTSDDEMSDGLGEGFGNSDLEEGDEFSGLEEDEDEAGLGAEDFLGSDDDSVYDSDDPQNDKRAMFSEDEDDSDAEEKLTAANIAGLSRRLDEQQAREDAEAQAELEEAALQTNIEDVQRPHILADGEEEVDDLALKTKGLLAPDLQLLRSRINETIRVLDDMKLAEEGRSRADYTTQLLKDICAYYGYSEYLAEKLFNLFPPKEAFAFFEANETPRPVVLRTNTLRTHRRDLAQALINRGVVLEPVGKWSKIGLQVFESQVPLGATPEYLAGHYILQAASSFLPVMALAPQEGERVLDMASAPGGKTTHMAALMRNKGCIFANDPSKSRSKGLIGNVHRLGCRNVIVCNYDARSFPKVIGGFDRVLLDAPCSGTGVIAKDPSVKTNKDEKDFMVLPHTQRQLLLAAIDSVNHASKTGGYVVYSTCSVTVEENEQVVQYALNKRPNVKLVSTDISFGKEGFTSYMGKNFDSSLRLTRRYYPHTYNIDGFFVAKFQKVGPSPANLVKDKVEKGQAAAEEVIDKTPIAADENVLGQEDDGFGGFDDEEDEKYMEKAKRNAMRRRGLDPKALDKGKADGKTNGKAVDKTVVEKPETETGTNEKPAEKSNGKVATAKVGSGGKTNGKSKSKSKSKKKA</sequence>
<evidence type="ECO:0000256" key="7">
    <source>
        <dbReference type="ARBA" id="ARBA00022884"/>
    </source>
</evidence>
<organism evidence="13 14">
    <name type="scientific">Eutypa lata (strain UCR-EL1)</name>
    <name type="common">Grapevine dieback disease fungus</name>
    <name type="synonym">Eutypa armeniacae</name>
    <dbReference type="NCBI Taxonomy" id="1287681"/>
    <lineage>
        <taxon>Eukaryota</taxon>
        <taxon>Fungi</taxon>
        <taxon>Dikarya</taxon>
        <taxon>Ascomycota</taxon>
        <taxon>Pezizomycotina</taxon>
        <taxon>Sordariomycetes</taxon>
        <taxon>Xylariomycetidae</taxon>
        <taxon>Xylariales</taxon>
        <taxon>Diatrypaceae</taxon>
        <taxon>Eutypa</taxon>
    </lineage>
</organism>
<dbReference type="AlphaFoldDB" id="M7SVY0"/>
<feature type="compositionally biased region" description="Low complexity" evidence="11">
    <location>
        <begin position="49"/>
        <end position="66"/>
    </location>
</feature>
<protein>
    <recommendedName>
        <fullName evidence="9">Nucleolar protein 2</fullName>
    </recommendedName>
</protein>
<feature type="binding site" evidence="10">
    <location>
        <position position="454"/>
    </location>
    <ligand>
        <name>S-adenosyl-L-methionine</name>
        <dbReference type="ChEBI" id="CHEBI:59789"/>
    </ligand>
</feature>
<dbReference type="InterPro" id="IPR029063">
    <property type="entry name" value="SAM-dependent_MTases_sf"/>
</dbReference>
<dbReference type="STRING" id="1287681.M7SVY0"/>
<feature type="region of interest" description="Disordered" evidence="11">
    <location>
        <begin position="628"/>
        <end position="736"/>
    </location>
</feature>
<feature type="domain" description="SAM-dependent MTase RsmB/NOP-type" evidence="12">
    <location>
        <begin position="311"/>
        <end position="599"/>
    </location>
</feature>
<dbReference type="PRINTS" id="PR02012">
    <property type="entry name" value="RCMTNOP2"/>
</dbReference>